<proteinExistence type="predicted"/>
<dbReference type="Proteomes" id="UP000263232">
    <property type="component" value="Chromosome"/>
</dbReference>
<reference evidence="1 2" key="1">
    <citation type="submission" date="2017-09" db="EMBL/GenBank/DDBJ databases">
        <title>Complete genome sequence of Oxytococcus suis strain ZY16052.</title>
        <authorList>
            <person name="Li F."/>
        </authorList>
    </citation>
    <scope>NUCLEOTIDE SEQUENCE [LARGE SCALE GENOMIC DNA]</scope>
    <source>
        <strain evidence="1 2">ZY16052</strain>
    </source>
</reference>
<dbReference type="KEGG" id="abae:CL176_01830"/>
<name>A0A347WIF2_9LACT</name>
<evidence type="ECO:0000313" key="1">
    <source>
        <dbReference type="EMBL" id="AXY24859.1"/>
    </source>
</evidence>
<gene>
    <name evidence="1" type="ORF">CL176_01830</name>
</gene>
<dbReference type="AlphaFoldDB" id="A0A347WIF2"/>
<protein>
    <submittedName>
        <fullName evidence="1">Uncharacterized protein</fullName>
    </submittedName>
</protein>
<organism evidence="1 2">
    <name type="scientific">Suicoccus acidiformans</name>
    <dbReference type="NCBI Taxonomy" id="2036206"/>
    <lineage>
        <taxon>Bacteria</taxon>
        <taxon>Bacillati</taxon>
        <taxon>Bacillota</taxon>
        <taxon>Bacilli</taxon>
        <taxon>Lactobacillales</taxon>
        <taxon>Aerococcaceae</taxon>
        <taxon>Suicoccus</taxon>
    </lineage>
</organism>
<sequence>MTDLSVYEKIQTLSLLDDRFMSVVFEKKEFAASFVCCNLKRDHLRGKLLFKKGPLAMPFHL</sequence>
<accession>A0A347WIF2</accession>
<evidence type="ECO:0000313" key="2">
    <source>
        <dbReference type="Proteomes" id="UP000263232"/>
    </source>
</evidence>
<keyword evidence="2" id="KW-1185">Reference proteome</keyword>
<dbReference type="EMBL" id="CP023434">
    <property type="protein sequence ID" value="AXY24859.1"/>
    <property type="molecule type" value="Genomic_DNA"/>
</dbReference>